<accession>A0AAV9VMI1</accession>
<evidence type="ECO:0000256" key="4">
    <source>
        <dbReference type="ARBA" id="ARBA00023008"/>
    </source>
</evidence>
<feature type="compositionally biased region" description="Pro residues" evidence="8">
    <location>
        <begin position="103"/>
        <end position="113"/>
    </location>
</feature>
<organism evidence="10 11">
    <name type="scientific">Orbilia blumenaviensis</name>
    <dbReference type="NCBI Taxonomy" id="1796055"/>
    <lineage>
        <taxon>Eukaryota</taxon>
        <taxon>Fungi</taxon>
        <taxon>Dikarya</taxon>
        <taxon>Ascomycota</taxon>
        <taxon>Pezizomycotina</taxon>
        <taxon>Orbiliomycetes</taxon>
        <taxon>Orbiliales</taxon>
        <taxon>Orbiliaceae</taxon>
        <taxon>Orbilia</taxon>
    </lineage>
</organism>
<keyword evidence="7" id="KW-0539">Nucleus</keyword>
<dbReference type="Gene3D" id="3.90.430.10">
    <property type="entry name" value="Copper fist DNA-binding domain"/>
    <property type="match status" value="1"/>
</dbReference>
<dbReference type="GO" id="GO:0006878">
    <property type="term" value="P:intracellular copper ion homeostasis"/>
    <property type="evidence" value="ECO:0007669"/>
    <property type="project" value="TreeGrafter"/>
</dbReference>
<evidence type="ECO:0000256" key="2">
    <source>
        <dbReference type="ARBA" id="ARBA00022723"/>
    </source>
</evidence>
<feature type="compositionally biased region" description="Low complexity" evidence="8">
    <location>
        <begin position="403"/>
        <end position="418"/>
    </location>
</feature>
<evidence type="ECO:0000313" key="10">
    <source>
        <dbReference type="EMBL" id="KAK6363290.1"/>
    </source>
</evidence>
<evidence type="ECO:0000256" key="6">
    <source>
        <dbReference type="ARBA" id="ARBA00023163"/>
    </source>
</evidence>
<evidence type="ECO:0000259" key="9">
    <source>
        <dbReference type="PROSITE" id="PS50073"/>
    </source>
</evidence>
<feature type="region of interest" description="Disordered" evidence="8">
    <location>
        <begin position="403"/>
        <end position="426"/>
    </location>
</feature>
<evidence type="ECO:0000256" key="7">
    <source>
        <dbReference type="ARBA" id="ARBA00023242"/>
    </source>
</evidence>
<dbReference type="EMBL" id="JAVHNS010000001">
    <property type="protein sequence ID" value="KAK6363290.1"/>
    <property type="molecule type" value="Genomic_DNA"/>
</dbReference>
<dbReference type="PROSITE" id="PS50073">
    <property type="entry name" value="COPPER_FIST_2"/>
    <property type="match status" value="1"/>
</dbReference>
<dbReference type="GO" id="GO:0000978">
    <property type="term" value="F:RNA polymerase II cis-regulatory region sequence-specific DNA binding"/>
    <property type="evidence" value="ECO:0007669"/>
    <property type="project" value="TreeGrafter"/>
</dbReference>
<dbReference type="GO" id="GO:0045944">
    <property type="term" value="P:positive regulation of transcription by RNA polymerase II"/>
    <property type="evidence" value="ECO:0007669"/>
    <property type="project" value="TreeGrafter"/>
</dbReference>
<dbReference type="SMART" id="SM00412">
    <property type="entry name" value="Cu_FIST"/>
    <property type="match status" value="1"/>
</dbReference>
<dbReference type="InterPro" id="IPR051763">
    <property type="entry name" value="Copper_Homeo_Regul"/>
</dbReference>
<name>A0AAV9VMI1_9PEZI</name>
<dbReference type="SUPFAM" id="SSF57879">
    <property type="entry name" value="Zinc domain conserved in yeast copper-regulated transcription factors"/>
    <property type="match status" value="1"/>
</dbReference>
<keyword evidence="3" id="KW-0862">Zinc</keyword>
<dbReference type="InterPro" id="IPR001083">
    <property type="entry name" value="Cu_fist_DNA-bd_dom"/>
</dbReference>
<sequence length="567" mass="60855">MPIINGVKFACEPCMRGHRSSKCTHQDRILIKVRKPGRPLSSCPHEAGSCSCEVASVAIPKLSNNCPCGTPPDGKVKKDDKGSRSRSNQHISSMPSTPIHQAPMPPNYGFPPPGYLPGMENAAEFMPGLDPQMWQQTGFNGMPMDPFSPSMDIHSPLGQPFYQPGPPPGLSPVPIVKPPSSKKSCCKPEPSAMDAKNFIDATTAGFPGIQTPLPPNFGEFQLPNEQRTRRHTTEVYPPRKRVAGQFIEGDMRQFVGHGPDGRSTSMPNVPIMANTMAPGIPYGRQPIEPVSLDNQDSAYTIYSARRYTQPQINYMNAIREAHERQQQDNIETARRASQAAEHAQKMSGGGGGSCCSAVDPSMPYALPHGQECGCGPNCSCVMCITHPYNSASIEYIRNIHESMQTPEQSSEEQSPSTQGFAHSVAGTDFPSNGGVGMFNDSVLDNMLDEKDMLGMQGNQLSPSAFIQLDYNLGNCSQHNGGCMCGDGCQCVGCLTHGGHNGVPLHGGIDTSMLTQPLPDHPLDEAQTSAQGGNLALEDQKANDNSDGSVWKTEDSSSSSGIQKPGSN</sequence>
<evidence type="ECO:0000313" key="11">
    <source>
        <dbReference type="Proteomes" id="UP001373714"/>
    </source>
</evidence>
<dbReference type="Proteomes" id="UP001373714">
    <property type="component" value="Unassembled WGS sequence"/>
</dbReference>
<feature type="region of interest" description="Disordered" evidence="8">
    <location>
        <begin position="323"/>
        <end position="352"/>
    </location>
</feature>
<gene>
    <name evidence="10" type="ORF">TWF730_000730</name>
</gene>
<dbReference type="AlphaFoldDB" id="A0AAV9VMI1"/>
<feature type="region of interest" description="Disordered" evidence="8">
    <location>
        <begin position="510"/>
        <end position="567"/>
    </location>
</feature>
<dbReference type="GO" id="GO:0005634">
    <property type="term" value="C:nucleus"/>
    <property type="evidence" value="ECO:0007669"/>
    <property type="project" value="UniProtKB-SubCell"/>
</dbReference>
<dbReference type="FunFam" id="3.90.430.10:FF:000001">
    <property type="entry name" value="Copper fist DNA-binding protein"/>
    <property type="match status" value="1"/>
</dbReference>
<evidence type="ECO:0000256" key="5">
    <source>
        <dbReference type="ARBA" id="ARBA00023015"/>
    </source>
</evidence>
<evidence type="ECO:0000256" key="3">
    <source>
        <dbReference type="ARBA" id="ARBA00022833"/>
    </source>
</evidence>
<dbReference type="GO" id="GO:0000981">
    <property type="term" value="F:DNA-binding transcription factor activity, RNA polymerase II-specific"/>
    <property type="evidence" value="ECO:0007669"/>
    <property type="project" value="TreeGrafter"/>
</dbReference>
<keyword evidence="4" id="KW-0186">Copper</keyword>
<keyword evidence="6" id="KW-0804">Transcription</keyword>
<reference evidence="10 11" key="1">
    <citation type="submission" date="2019-10" db="EMBL/GenBank/DDBJ databases">
        <authorList>
            <person name="Palmer J.M."/>
        </authorList>
    </citation>
    <scope>NUCLEOTIDE SEQUENCE [LARGE SCALE GENOMIC DNA]</scope>
    <source>
        <strain evidence="10 11">TWF730</strain>
    </source>
</reference>
<evidence type="ECO:0000256" key="8">
    <source>
        <dbReference type="SAM" id="MobiDB-lite"/>
    </source>
</evidence>
<keyword evidence="5" id="KW-0805">Transcription regulation</keyword>
<protein>
    <recommendedName>
        <fullName evidence="9">Copper-fist domain-containing protein</fullName>
    </recommendedName>
</protein>
<dbReference type="PANTHER" id="PTHR28088:SF9">
    <property type="entry name" value="TRANSCRIPTION FACTOR GRISEA, PUTATIVE (AFU_ORTHOLOGUE AFUA_1G13190)-RELATED"/>
    <property type="match status" value="1"/>
</dbReference>
<feature type="compositionally biased region" description="Basic and acidic residues" evidence="8">
    <location>
        <begin position="74"/>
        <end position="83"/>
    </location>
</feature>
<dbReference type="InterPro" id="IPR036395">
    <property type="entry name" value="Cu_fist_DNA-bd_dom_sf"/>
</dbReference>
<dbReference type="PRINTS" id="PR00617">
    <property type="entry name" value="COPPERFIST"/>
</dbReference>
<proteinExistence type="predicted"/>
<dbReference type="Pfam" id="PF00649">
    <property type="entry name" value="Copper-fist"/>
    <property type="match status" value="1"/>
</dbReference>
<keyword evidence="2" id="KW-0479">Metal-binding</keyword>
<dbReference type="GO" id="GO:0006879">
    <property type="term" value="P:intracellular iron ion homeostasis"/>
    <property type="evidence" value="ECO:0007669"/>
    <property type="project" value="TreeGrafter"/>
</dbReference>
<comment type="subcellular location">
    <subcellularLocation>
        <location evidence="1">Nucleus</location>
    </subcellularLocation>
</comment>
<feature type="compositionally biased region" description="Polar residues" evidence="8">
    <location>
        <begin position="88"/>
        <end position="99"/>
    </location>
</feature>
<feature type="region of interest" description="Disordered" evidence="8">
    <location>
        <begin position="68"/>
        <end position="113"/>
    </location>
</feature>
<comment type="caution">
    <text evidence="10">The sequence shown here is derived from an EMBL/GenBank/DDBJ whole genome shotgun (WGS) entry which is preliminary data.</text>
</comment>
<keyword evidence="11" id="KW-1185">Reference proteome</keyword>
<dbReference type="SMART" id="SM01090">
    <property type="entry name" value="Copper-fist"/>
    <property type="match status" value="1"/>
</dbReference>
<dbReference type="GO" id="GO:0005507">
    <property type="term" value="F:copper ion binding"/>
    <property type="evidence" value="ECO:0007669"/>
    <property type="project" value="InterPro"/>
</dbReference>
<feature type="compositionally biased region" description="Basic and acidic residues" evidence="8">
    <location>
        <begin position="323"/>
        <end position="334"/>
    </location>
</feature>
<feature type="domain" description="Copper-fist" evidence="9">
    <location>
        <begin position="1"/>
        <end position="40"/>
    </location>
</feature>
<evidence type="ECO:0000256" key="1">
    <source>
        <dbReference type="ARBA" id="ARBA00004123"/>
    </source>
</evidence>
<dbReference type="PANTHER" id="PTHR28088">
    <property type="entry name" value="TRANSCRIPTIONAL ACTIVATOR HAA1-RELATED"/>
    <property type="match status" value="1"/>
</dbReference>